<evidence type="ECO:0000313" key="3">
    <source>
        <dbReference type="Proteomes" id="UP000183810"/>
    </source>
</evidence>
<dbReference type="KEGG" id="nsl:BOX37_32095"/>
<sequence>MDRGLKKMPPRYRRLAPEDGVERLIVILLFAVSAIGIYVLTSSLLSALFIGLLVGLVAVGTVAVL</sequence>
<gene>
    <name evidence="2" type="ORF">BOX37_32095</name>
</gene>
<dbReference type="Proteomes" id="UP000183810">
    <property type="component" value="Chromosome"/>
</dbReference>
<accession>A0A1J0W0N1</accession>
<organism evidence="2 3">
    <name type="scientific">Nocardia mangyaensis</name>
    <dbReference type="NCBI Taxonomy" id="2213200"/>
    <lineage>
        <taxon>Bacteria</taxon>
        <taxon>Bacillati</taxon>
        <taxon>Actinomycetota</taxon>
        <taxon>Actinomycetes</taxon>
        <taxon>Mycobacteriales</taxon>
        <taxon>Nocardiaceae</taxon>
        <taxon>Nocardia</taxon>
    </lineage>
</organism>
<proteinExistence type="predicted"/>
<keyword evidence="1" id="KW-1133">Transmembrane helix</keyword>
<evidence type="ECO:0000313" key="2">
    <source>
        <dbReference type="EMBL" id="APE37806.1"/>
    </source>
</evidence>
<keyword evidence="3" id="KW-1185">Reference proteome</keyword>
<protein>
    <submittedName>
        <fullName evidence="2">Uncharacterized protein</fullName>
    </submittedName>
</protein>
<keyword evidence="1" id="KW-0472">Membrane</keyword>
<keyword evidence="1" id="KW-0812">Transmembrane</keyword>
<evidence type="ECO:0000256" key="1">
    <source>
        <dbReference type="SAM" id="Phobius"/>
    </source>
</evidence>
<feature type="transmembrane region" description="Helical" evidence="1">
    <location>
        <begin position="21"/>
        <end position="40"/>
    </location>
</feature>
<name>A0A1J0W0N1_9NOCA</name>
<feature type="transmembrane region" description="Helical" evidence="1">
    <location>
        <begin position="46"/>
        <end position="64"/>
    </location>
</feature>
<dbReference type="AlphaFoldDB" id="A0A1J0W0N1"/>
<dbReference type="OrthoDB" id="4571165at2"/>
<reference evidence="2" key="1">
    <citation type="submission" date="2016-11" db="EMBL/GenBank/DDBJ databases">
        <authorList>
            <person name="Jaros S."/>
            <person name="Januszkiewicz K."/>
            <person name="Wedrychowicz H."/>
        </authorList>
    </citation>
    <scope>NUCLEOTIDE SEQUENCE [LARGE SCALE GENOMIC DNA]</scope>
    <source>
        <strain evidence="2">Y48</strain>
    </source>
</reference>
<dbReference type="EMBL" id="CP018082">
    <property type="protein sequence ID" value="APE37806.1"/>
    <property type="molecule type" value="Genomic_DNA"/>
</dbReference>